<gene>
    <name evidence="1" type="ordered locus">MLP_08520</name>
</gene>
<evidence type="ECO:0000313" key="2">
    <source>
        <dbReference type="Proteomes" id="UP000007947"/>
    </source>
</evidence>
<name>F5XLY7_MICPN</name>
<dbReference type="RefSeq" id="WP_049804449.1">
    <property type="nucleotide sequence ID" value="NC_015635.1"/>
</dbReference>
<protein>
    <submittedName>
        <fullName evidence="1">Uncharacterized protein</fullName>
    </submittedName>
</protein>
<dbReference type="Proteomes" id="UP000007947">
    <property type="component" value="Chromosome"/>
</dbReference>
<dbReference type="KEGG" id="mph:MLP_08520"/>
<dbReference type="HOGENOM" id="CLU_2180832_0_0_11"/>
<organism evidence="1 2">
    <name type="scientific">Microlunatus phosphovorus (strain ATCC 700054 / DSM 10555 / JCM 9379 / NBRC 101784 / NCIMB 13414 / VKM Ac-1990 / NM-1)</name>
    <dbReference type="NCBI Taxonomy" id="1032480"/>
    <lineage>
        <taxon>Bacteria</taxon>
        <taxon>Bacillati</taxon>
        <taxon>Actinomycetota</taxon>
        <taxon>Actinomycetes</taxon>
        <taxon>Propionibacteriales</taxon>
        <taxon>Propionibacteriaceae</taxon>
        <taxon>Microlunatus</taxon>
    </lineage>
</organism>
<keyword evidence="2" id="KW-1185">Reference proteome</keyword>
<dbReference type="Gene3D" id="3.20.20.80">
    <property type="entry name" value="Glycosidases"/>
    <property type="match status" value="1"/>
</dbReference>
<reference evidence="1 2" key="1">
    <citation type="submission" date="2011-05" db="EMBL/GenBank/DDBJ databases">
        <title>Whole genome sequence of Microlunatus phosphovorus NM-1.</title>
        <authorList>
            <person name="Hosoyama A."/>
            <person name="Sasaki K."/>
            <person name="Harada T."/>
            <person name="Igarashi R."/>
            <person name="Kawakoshi A."/>
            <person name="Sasagawa M."/>
            <person name="Fukada J."/>
            <person name="Nakamura S."/>
            <person name="Katano Y."/>
            <person name="Hanada S."/>
            <person name="Kamagata Y."/>
            <person name="Nakamura N."/>
            <person name="Yamazaki S."/>
            <person name="Fujita N."/>
        </authorList>
    </citation>
    <scope>NUCLEOTIDE SEQUENCE [LARGE SCALE GENOMIC DNA]</scope>
    <source>
        <strain evidence="2">ATCC 700054 / DSM 10555 / JCM 9379 / NBRC 101784 / NCIMB 13414 / VKM Ac-1990 / NM-1</strain>
    </source>
</reference>
<proteinExistence type="predicted"/>
<sequence length="109" mass="12132">MELPKDGFHPMWGRDNVHDIYAEWRSVLDEYDPPRIAVAEAWVATAERRAKYAAPSGLGQAFNFDLTKADFNATQFRLLIADNLTEAAATGSSTNWVLSDHAAVLHATR</sequence>
<dbReference type="STRING" id="1032480.MLP_08520"/>
<dbReference type="InterPro" id="IPR017853">
    <property type="entry name" value="GH"/>
</dbReference>
<evidence type="ECO:0000313" key="1">
    <source>
        <dbReference type="EMBL" id="BAK33866.1"/>
    </source>
</evidence>
<accession>F5XLY7</accession>
<dbReference type="eggNOG" id="COG0366">
    <property type="taxonomic scope" value="Bacteria"/>
</dbReference>
<dbReference type="SUPFAM" id="SSF51445">
    <property type="entry name" value="(Trans)glycosidases"/>
    <property type="match status" value="1"/>
</dbReference>
<dbReference type="EMBL" id="AP012204">
    <property type="protein sequence ID" value="BAK33866.1"/>
    <property type="molecule type" value="Genomic_DNA"/>
</dbReference>
<dbReference type="AlphaFoldDB" id="F5XLY7"/>